<gene>
    <name evidence="7" type="primary">rplR</name>
    <name evidence="7" type="synonym">rpl18</name>
    <name evidence="8" type="ORF">AsFPU1_1299</name>
</gene>
<comment type="subunit">
    <text evidence="7">Part of the 50S ribosomal subunit; part of the 5S rRNA/L5/L18/L25 subcomplex. Contacts the 5S and 23S rRNAs.</text>
</comment>
<evidence type="ECO:0000256" key="3">
    <source>
        <dbReference type="ARBA" id="ARBA00022884"/>
    </source>
</evidence>
<comment type="caution">
    <text evidence="8">The sequence shown here is derived from an EMBL/GenBank/DDBJ whole genome shotgun (WGS) entry which is preliminary data.</text>
</comment>
<dbReference type="EMBL" id="BDQK01000005">
    <property type="protein sequence ID" value="GBF79899.1"/>
    <property type="molecule type" value="Genomic_DNA"/>
</dbReference>
<evidence type="ECO:0000313" key="9">
    <source>
        <dbReference type="Proteomes" id="UP000287247"/>
    </source>
</evidence>
<keyword evidence="3 7" id="KW-0694">RNA-binding</keyword>
<dbReference type="CDD" id="cd00432">
    <property type="entry name" value="Ribosomal_L18_L5e"/>
    <property type="match status" value="1"/>
</dbReference>
<evidence type="ECO:0000256" key="5">
    <source>
        <dbReference type="ARBA" id="ARBA00023274"/>
    </source>
</evidence>
<comment type="similarity">
    <text evidence="1 7">Belongs to the universal ribosomal protein uL18 family.</text>
</comment>
<dbReference type="AlphaFoldDB" id="A0A401IFB8"/>
<dbReference type="PANTHER" id="PTHR12899">
    <property type="entry name" value="39S RIBOSOMAL PROTEIN L18, MITOCHONDRIAL"/>
    <property type="match status" value="1"/>
</dbReference>
<dbReference type="PANTHER" id="PTHR12899:SF3">
    <property type="entry name" value="LARGE RIBOSOMAL SUBUNIT PROTEIN UL18M"/>
    <property type="match status" value="1"/>
</dbReference>
<organism evidence="8 9">
    <name type="scientific">Aphanothece sacrum FPU1</name>
    <dbReference type="NCBI Taxonomy" id="1920663"/>
    <lineage>
        <taxon>Bacteria</taxon>
        <taxon>Bacillati</taxon>
        <taxon>Cyanobacteriota</taxon>
        <taxon>Cyanophyceae</taxon>
        <taxon>Oscillatoriophycideae</taxon>
        <taxon>Chroococcales</taxon>
        <taxon>Aphanothecaceae</taxon>
        <taxon>Aphanothece</taxon>
    </lineage>
</organism>
<dbReference type="GO" id="GO:0003735">
    <property type="term" value="F:structural constituent of ribosome"/>
    <property type="evidence" value="ECO:0007669"/>
    <property type="project" value="InterPro"/>
</dbReference>
<dbReference type="GO" id="GO:0008097">
    <property type="term" value="F:5S rRNA binding"/>
    <property type="evidence" value="ECO:0007669"/>
    <property type="project" value="TreeGrafter"/>
</dbReference>
<comment type="function">
    <text evidence="7">This is one of the proteins that bind and probably mediate the attachment of the 5S RNA into the large ribosomal subunit, where it forms part of the central protuberance.</text>
</comment>
<evidence type="ECO:0000256" key="4">
    <source>
        <dbReference type="ARBA" id="ARBA00022980"/>
    </source>
</evidence>
<keyword evidence="2 7" id="KW-0699">rRNA-binding</keyword>
<keyword evidence="9" id="KW-1185">Reference proteome</keyword>
<dbReference type="InterPro" id="IPR057268">
    <property type="entry name" value="Ribosomal_L18"/>
</dbReference>
<proteinExistence type="inferred from homology"/>
<dbReference type="NCBIfam" id="TIGR00060">
    <property type="entry name" value="L18_bact"/>
    <property type="match status" value="1"/>
</dbReference>
<dbReference type="SUPFAM" id="SSF53137">
    <property type="entry name" value="Translational machinery components"/>
    <property type="match status" value="1"/>
</dbReference>
<dbReference type="HAMAP" id="MF_01337_B">
    <property type="entry name" value="Ribosomal_uL18_B"/>
    <property type="match status" value="1"/>
</dbReference>
<dbReference type="Pfam" id="PF00861">
    <property type="entry name" value="Ribosomal_L18p"/>
    <property type="match status" value="1"/>
</dbReference>
<keyword evidence="4 7" id="KW-0689">Ribosomal protein</keyword>
<dbReference type="InterPro" id="IPR005484">
    <property type="entry name" value="Ribosomal_uL18_bac/plant/anim"/>
</dbReference>
<accession>A0A401IFB8</accession>
<sequence length="120" mass="13128">MKLTRRQSVKRRHERIRNKVNGSPERPRLAVFRSNHHIYAQVIDDLGQHTLAAASTLEPEVKTALSSGATCEASAVVGKLVAQRSLAKGIEQVVFDRGGSLYHGRVKALADAAREAGLQF</sequence>
<dbReference type="RefSeq" id="WP_124972099.1">
    <property type="nucleotide sequence ID" value="NZ_BDQK01000005.1"/>
</dbReference>
<keyword evidence="5 7" id="KW-0687">Ribonucleoprotein</keyword>
<evidence type="ECO:0000256" key="1">
    <source>
        <dbReference type="ARBA" id="ARBA00007116"/>
    </source>
</evidence>
<dbReference type="GO" id="GO:0006412">
    <property type="term" value="P:translation"/>
    <property type="evidence" value="ECO:0007669"/>
    <property type="project" value="UniProtKB-UniRule"/>
</dbReference>
<dbReference type="FunFam" id="3.30.420.100:FF:000001">
    <property type="entry name" value="50S ribosomal protein L18"/>
    <property type="match status" value="1"/>
</dbReference>
<dbReference type="OrthoDB" id="9810939at2"/>
<dbReference type="GO" id="GO:0022625">
    <property type="term" value="C:cytosolic large ribosomal subunit"/>
    <property type="evidence" value="ECO:0007669"/>
    <property type="project" value="TreeGrafter"/>
</dbReference>
<name>A0A401IFB8_APHSA</name>
<evidence type="ECO:0000256" key="6">
    <source>
        <dbReference type="ARBA" id="ARBA00035197"/>
    </source>
</evidence>
<dbReference type="InterPro" id="IPR004389">
    <property type="entry name" value="Ribosomal_uL18_bac-type"/>
</dbReference>
<protein>
    <recommendedName>
        <fullName evidence="6 7">Large ribosomal subunit protein uL18</fullName>
    </recommendedName>
</protein>
<evidence type="ECO:0000256" key="2">
    <source>
        <dbReference type="ARBA" id="ARBA00022730"/>
    </source>
</evidence>
<reference evidence="9" key="1">
    <citation type="submission" date="2017-05" db="EMBL/GenBank/DDBJ databases">
        <title>Physiological properties and genetic analysis related to exopolysaccharide production of fresh-water unicellular cyanobacterium Aphanothece sacrum, Suizenji Nori, that has been cultured as a food source in Japan.</title>
        <authorList>
            <person name="Kanesaki Y."/>
            <person name="Yoshikawa S."/>
            <person name="Ohki K."/>
        </authorList>
    </citation>
    <scope>NUCLEOTIDE SEQUENCE [LARGE SCALE GENOMIC DNA]</scope>
    <source>
        <strain evidence="9">FPU1</strain>
    </source>
</reference>
<dbReference type="Proteomes" id="UP000287247">
    <property type="component" value="Unassembled WGS sequence"/>
</dbReference>
<dbReference type="Gene3D" id="3.30.420.100">
    <property type="match status" value="1"/>
</dbReference>
<evidence type="ECO:0000256" key="7">
    <source>
        <dbReference type="HAMAP-Rule" id="MF_01337"/>
    </source>
</evidence>
<evidence type="ECO:0000313" key="8">
    <source>
        <dbReference type="EMBL" id="GBF79899.1"/>
    </source>
</evidence>